<dbReference type="EMBL" id="JBHRYC010000052">
    <property type="protein sequence ID" value="MFC3637931.1"/>
    <property type="molecule type" value="Genomic_DNA"/>
</dbReference>
<evidence type="ECO:0000313" key="2">
    <source>
        <dbReference type="EMBL" id="MFC3637931.1"/>
    </source>
</evidence>
<proteinExistence type="predicted"/>
<protein>
    <submittedName>
        <fullName evidence="2">KGG domain-containing protein</fullName>
    </submittedName>
</protein>
<sequence>MTAHPKTPRGFAAMDPERVKAIASMGGKSVPKEKRAFSSRPDIAAAAGRKGGRNVDAVSRSLSQVRALASSAAGKADLRTAPDTDAGN</sequence>
<evidence type="ECO:0000313" key="3">
    <source>
        <dbReference type="Proteomes" id="UP001595704"/>
    </source>
</evidence>
<comment type="caution">
    <text evidence="2">The sequence shown here is derived from an EMBL/GenBank/DDBJ whole genome shotgun (WGS) entry which is preliminary data.</text>
</comment>
<dbReference type="InterPro" id="IPR019626">
    <property type="entry name" value="Stress-induced_KGG_rpt"/>
</dbReference>
<dbReference type="Pfam" id="PF10685">
    <property type="entry name" value="KGG"/>
    <property type="match status" value="1"/>
</dbReference>
<name>A0ABV7UHH0_9HYPH</name>
<dbReference type="RefSeq" id="WP_191320727.1">
    <property type="nucleotide sequence ID" value="NZ_BNCG01000023.1"/>
</dbReference>
<evidence type="ECO:0000256" key="1">
    <source>
        <dbReference type="SAM" id="MobiDB-lite"/>
    </source>
</evidence>
<keyword evidence="3" id="KW-1185">Reference proteome</keyword>
<gene>
    <name evidence="2" type="ORF">ACFONL_11205</name>
</gene>
<accession>A0ABV7UHH0</accession>
<reference evidence="3" key="1">
    <citation type="journal article" date="2019" name="Int. J. Syst. Evol. Microbiol.">
        <title>The Global Catalogue of Microorganisms (GCM) 10K type strain sequencing project: providing services to taxonomists for standard genome sequencing and annotation.</title>
        <authorList>
            <consortium name="The Broad Institute Genomics Platform"/>
            <consortium name="The Broad Institute Genome Sequencing Center for Infectious Disease"/>
            <person name="Wu L."/>
            <person name="Ma J."/>
        </authorList>
    </citation>
    <scope>NUCLEOTIDE SEQUENCE [LARGE SCALE GENOMIC DNA]</scope>
    <source>
        <strain evidence="3">KCTC 42282</strain>
    </source>
</reference>
<feature type="region of interest" description="Disordered" evidence="1">
    <location>
        <begin position="69"/>
        <end position="88"/>
    </location>
</feature>
<dbReference type="Proteomes" id="UP001595704">
    <property type="component" value="Unassembled WGS sequence"/>
</dbReference>
<organism evidence="2 3">
    <name type="scientific">Camelimonas fluminis</name>
    <dbReference type="NCBI Taxonomy" id="1576911"/>
    <lineage>
        <taxon>Bacteria</taxon>
        <taxon>Pseudomonadati</taxon>
        <taxon>Pseudomonadota</taxon>
        <taxon>Alphaproteobacteria</taxon>
        <taxon>Hyphomicrobiales</taxon>
        <taxon>Chelatococcaceae</taxon>
        <taxon>Camelimonas</taxon>
    </lineage>
</organism>